<dbReference type="Gene3D" id="1.25.10.10">
    <property type="entry name" value="Leucine-rich Repeat Variant"/>
    <property type="match status" value="1"/>
</dbReference>
<accession>A0AAN8WPY7</accession>
<reference evidence="4 5" key="1">
    <citation type="submission" date="2023-11" db="EMBL/GenBank/DDBJ databases">
        <title>Halocaridina rubra genome assembly.</title>
        <authorList>
            <person name="Smith C."/>
        </authorList>
    </citation>
    <scope>NUCLEOTIDE SEQUENCE [LARGE SCALE GENOMIC DNA]</scope>
    <source>
        <strain evidence="4">EP-1</strain>
        <tissue evidence="4">Whole</tissue>
    </source>
</reference>
<dbReference type="EMBL" id="JAXCGZ010015580">
    <property type="protein sequence ID" value="KAK7070047.1"/>
    <property type="molecule type" value="Genomic_DNA"/>
</dbReference>
<dbReference type="AlphaFoldDB" id="A0AAN8WPY7"/>
<evidence type="ECO:0000313" key="5">
    <source>
        <dbReference type="Proteomes" id="UP001381693"/>
    </source>
</evidence>
<dbReference type="Proteomes" id="UP001381693">
    <property type="component" value="Unassembled WGS sequence"/>
</dbReference>
<dbReference type="InterPro" id="IPR024613">
    <property type="entry name" value="Huntingtin_N_HEAT_rpt-2"/>
</dbReference>
<dbReference type="InterPro" id="IPR028426">
    <property type="entry name" value="Huntingtin_fam"/>
</dbReference>
<gene>
    <name evidence="4" type="ORF">SK128_013642</name>
</gene>
<feature type="region of interest" description="Disordered" evidence="3">
    <location>
        <begin position="513"/>
        <end position="555"/>
    </location>
</feature>
<name>A0AAN8WPY7_HALRR</name>
<dbReference type="PANTHER" id="PTHR10170">
    <property type="entry name" value="HUNTINGTON DISEASE PROTEIN"/>
    <property type="match status" value="1"/>
</dbReference>
<comment type="caution">
    <text evidence="4">The sequence shown here is derived from an EMBL/GenBank/DDBJ whole genome shotgun (WGS) entry which is preliminary data.</text>
</comment>
<organism evidence="4 5">
    <name type="scientific">Halocaridina rubra</name>
    <name type="common">Hawaiian red shrimp</name>
    <dbReference type="NCBI Taxonomy" id="373956"/>
    <lineage>
        <taxon>Eukaryota</taxon>
        <taxon>Metazoa</taxon>
        <taxon>Ecdysozoa</taxon>
        <taxon>Arthropoda</taxon>
        <taxon>Crustacea</taxon>
        <taxon>Multicrustacea</taxon>
        <taxon>Malacostraca</taxon>
        <taxon>Eumalacostraca</taxon>
        <taxon>Eucarida</taxon>
        <taxon>Decapoda</taxon>
        <taxon>Pleocyemata</taxon>
        <taxon>Caridea</taxon>
        <taxon>Atyoidea</taxon>
        <taxon>Atyidae</taxon>
        <taxon>Halocaridina</taxon>
    </lineage>
</organism>
<evidence type="ECO:0000256" key="2">
    <source>
        <dbReference type="ARBA" id="ARBA00007153"/>
    </source>
</evidence>
<evidence type="ECO:0008006" key="6">
    <source>
        <dbReference type="Google" id="ProtNLM"/>
    </source>
</evidence>
<comment type="function">
    <text evidence="1">May play a role in microtubule-mediated transport or vesicle function.</text>
</comment>
<feature type="non-terminal residue" evidence="4">
    <location>
        <position position="1"/>
    </location>
</feature>
<sequence>ATGNIGAFLGEDLPVRYLVRYLSSSFLLSGHVGSLIADRSVRVSVKVLALNCVGLAVMVMPSLMGESLFNDPAGEKELQQHIDDILRYHSHSDPQLGASVATVIGQFVRASLIHGGGQYNDLARPGLALSSLLELLCKLLGHESSVTSRGAVAGLGLCLNELLHSWHAAVVSSVLPHLVNTASNPYWLVKVELCELLGSLPLSYIDHIENSSSYNNASSSAHGLSALRQSDRFSHRVCTAVLIPLLADQDHRVRTAAAAACVKLVPEIMCTGDLIQKVSSDLVQSGHLRSSRGGNVVPPLWSSRNLPSLPVPPLHNLLSEGRLNKGENKDSAQGRSLSRDINGCRISQSLSRLMYSFTSHLLCTNNKYLMLGCLEALSQLSEKCPPSLYPAAWGCYIPPQQLSEGRSHIGLITLVLSLAGEAPIAGDLTVQQNILTVASNILTGIAVEALRQGKEDTQGGSKQPWGLFTSTQMSSVADAVVQHILRVLCVYTHVLEEVVPGSRPTLMPLTPQAAISPIKRRTRAESTGDKNRTHSPGKGEKDVEDKERKSSKPGTVGAFAHLPEYIKMYDVLKNAYANYKLSLEDNTTEKLCGLLRVALTCLGRLLEVSSMLEFGRLADELLQYLKVVTSLLPTLTVQCGQQLLKCLFGSNIKAVFDQVYRKSSDALNRGQSDSTGSDNKRFLDGLDAYSLHYRCFTQPMTQLENDLVAISESQQDNDAIRMKCSWTWALWLGKGVINLSSHRDHMGNIEHGEHGTRKTCNLEHEVHGGHGAWRTWSMGNMKQGEH</sequence>
<protein>
    <recommendedName>
        <fullName evidence="6">Huntingtin</fullName>
    </recommendedName>
</protein>
<dbReference type="Pfam" id="PF12372">
    <property type="entry name" value="Htt_N-HEAT"/>
    <property type="match status" value="1"/>
</dbReference>
<dbReference type="PANTHER" id="PTHR10170:SF10">
    <property type="entry name" value="HUNTINGTIN"/>
    <property type="match status" value="1"/>
</dbReference>
<feature type="compositionally biased region" description="Basic and acidic residues" evidence="3">
    <location>
        <begin position="523"/>
        <end position="550"/>
    </location>
</feature>
<dbReference type="InterPro" id="IPR011989">
    <property type="entry name" value="ARM-like"/>
</dbReference>
<evidence type="ECO:0000256" key="3">
    <source>
        <dbReference type="SAM" id="MobiDB-lite"/>
    </source>
</evidence>
<comment type="similarity">
    <text evidence="2">Belongs to the huntingtin family.</text>
</comment>
<evidence type="ECO:0000256" key="1">
    <source>
        <dbReference type="ARBA" id="ARBA00002907"/>
    </source>
</evidence>
<dbReference type="InterPro" id="IPR016024">
    <property type="entry name" value="ARM-type_fold"/>
</dbReference>
<proteinExistence type="inferred from homology"/>
<dbReference type="GO" id="GO:0005737">
    <property type="term" value="C:cytoplasm"/>
    <property type="evidence" value="ECO:0007669"/>
    <property type="project" value="TreeGrafter"/>
</dbReference>
<keyword evidence="5" id="KW-1185">Reference proteome</keyword>
<dbReference type="SUPFAM" id="SSF48371">
    <property type="entry name" value="ARM repeat"/>
    <property type="match status" value="1"/>
</dbReference>
<evidence type="ECO:0000313" key="4">
    <source>
        <dbReference type="EMBL" id="KAK7070047.1"/>
    </source>
</evidence>